<keyword evidence="7" id="KW-1185">Reference proteome</keyword>
<name>A0A3P7QX87_DIBLA</name>
<keyword evidence="1 4" id="KW-0812">Transmembrane</keyword>
<dbReference type="EMBL" id="UYRU01089013">
    <property type="protein sequence ID" value="VDN36502.1"/>
    <property type="molecule type" value="Genomic_DNA"/>
</dbReference>
<dbReference type="CDD" id="cd11304">
    <property type="entry name" value="Cadherin_repeat"/>
    <property type="match status" value="1"/>
</dbReference>
<dbReference type="OrthoDB" id="6252479at2759"/>
<dbReference type="PRINTS" id="PR00205">
    <property type="entry name" value="CADHERIN"/>
</dbReference>
<dbReference type="Gene3D" id="2.60.40.60">
    <property type="entry name" value="Cadherins"/>
    <property type="match status" value="3"/>
</dbReference>
<evidence type="ECO:0000256" key="3">
    <source>
        <dbReference type="PROSITE-ProRule" id="PRU00043"/>
    </source>
</evidence>
<keyword evidence="4" id="KW-0472">Membrane</keyword>
<feature type="non-terminal residue" evidence="6">
    <location>
        <position position="1"/>
    </location>
</feature>
<evidence type="ECO:0000313" key="6">
    <source>
        <dbReference type="EMBL" id="VDN36502.1"/>
    </source>
</evidence>
<keyword evidence="3" id="KW-0106">Calcium</keyword>
<dbReference type="AlphaFoldDB" id="A0A3P7QX87"/>
<gene>
    <name evidence="6" type="ORF">DILT_LOCUS17050</name>
</gene>
<feature type="non-terminal residue" evidence="6">
    <location>
        <position position="247"/>
    </location>
</feature>
<sequence>TKAGVIVGLLLLLLLLLLLILLIIIIITTTTIFRLSLCITFRVLCVDNFVKNGQLQTFVENLQPPESVTKQQSEGAAFGTSFLSRHPGAPYTVVTDRAKRLTGTATVSVRILDENDCVPEFTQSLYSFSVDENVPEFSKHSSVKKLSEPVAGHPIGTIRAVDRDLNSRLTYQLQSNPLDAFALDAQTGVLSVVILDVNDCPPVFERSNYEFYVQENERPSPNQPVGRVLARDADAGFNGRILYRLDA</sequence>
<evidence type="ECO:0000256" key="4">
    <source>
        <dbReference type="SAM" id="Phobius"/>
    </source>
</evidence>
<dbReference type="SUPFAM" id="SSF49313">
    <property type="entry name" value="Cadherin-like"/>
    <property type="match status" value="2"/>
</dbReference>
<dbReference type="GO" id="GO:0005886">
    <property type="term" value="C:plasma membrane"/>
    <property type="evidence" value="ECO:0007669"/>
    <property type="project" value="UniProtKB-SubCell"/>
</dbReference>
<feature type="transmembrane region" description="Helical" evidence="4">
    <location>
        <begin position="6"/>
        <end position="27"/>
    </location>
</feature>
<dbReference type="GO" id="GO:0005509">
    <property type="term" value="F:calcium ion binding"/>
    <property type="evidence" value="ECO:0007669"/>
    <property type="project" value="UniProtKB-UniRule"/>
</dbReference>
<evidence type="ECO:0000313" key="7">
    <source>
        <dbReference type="Proteomes" id="UP000281553"/>
    </source>
</evidence>
<accession>A0A3P7QX87</accession>
<dbReference type="PANTHER" id="PTHR24026">
    <property type="entry name" value="FAT ATYPICAL CADHERIN-RELATED"/>
    <property type="match status" value="1"/>
</dbReference>
<evidence type="ECO:0000259" key="5">
    <source>
        <dbReference type="PROSITE" id="PS50268"/>
    </source>
</evidence>
<dbReference type="PROSITE" id="PS50268">
    <property type="entry name" value="CADHERIN_2"/>
    <property type="match status" value="1"/>
</dbReference>
<feature type="domain" description="Cadherin" evidence="5">
    <location>
        <begin position="103"/>
        <end position="204"/>
    </location>
</feature>
<dbReference type="InterPro" id="IPR002126">
    <property type="entry name" value="Cadherin-like_dom"/>
</dbReference>
<dbReference type="Proteomes" id="UP000281553">
    <property type="component" value="Unassembled WGS sequence"/>
</dbReference>
<dbReference type="InterPro" id="IPR015919">
    <property type="entry name" value="Cadherin-like_sf"/>
</dbReference>
<organism evidence="6 7">
    <name type="scientific">Dibothriocephalus latus</name>
    <name type="common">Fish tapeworm</name>
    <name type="synonym">Diphyllobothrium latum</name>
    <dbReference type="NCBI Taxonomy" id="60516"/>
    <lineage>
        <taxon>Eukaryota</taxon>
        <taxon>Metazoa</taxon>
        <taxon>Spiralia</taxon>
        <taxon>Lophotrochozoa</taxon>
        <taxon>Platyhelminthes</taxon>
        <taxon>Cestoda</taxon>
        <taxon>Eucestoda</taxon>
        <taxon>Diphyllobothriidea</taxon>
        <taxon>Diphyllobothriidae</taxon>
        <taxon>Dibothriocephalus</taxon>
    </lineage>
</organism>
<protein>
    <recommendedName>
        <fullName evidence="5">Cadherin domain-containing protein</fullName>
    </recommendedName>
</protein>
<dbReference type="PANTHER" id="PTHR24026:SF126">
    <property type="entry name" value="PROTOCADHERIN FAT 4"/>
    <property type="match status" value="1"/>
</dbReference>
<keyword evidence="2 4" id="KW-1133">Transmembrane helix</keyword>
<evidence type="ECO:0000256" key="1">
    <source>
        <dbReference type="ARBA" id="ARBA00022692"/>
    </source>
</evidence>
<evidence type="ECO:0000256" key="2">
    <source>
        <dbReference type="ARBA" id="ARBA00022989"/>
    </source>
</evidence>
<proteinExistence type="predicted"/>
<dbReference type="GO" id="GO:0007156">
    <property type="term" value="P:homophilic cell adhesion via plasma membrane adhesion molecules"/>
    <property type="evidence" value="ECO:0007669"/>
    <property type="project" value="InterPro"/>
</dbReference>
<reference evidence="6 7" key="1">
    <citation type="submission" date="2018-11" db="EMBL/GenBank/DDBJ databases">
        <authorList>
            <consortium name="Pathogen Informatics"/>
        </authorList>
    </citation>
    <scope>NUCLEOTIDE SEQUENCE [LARGE SCALE GENOMIC DNA]</scope>
</reference>